<evidence type="ECO:0000256" key="5">
    <source>
        <dbReference type="HAMAP-Rule" id="MF_00214"/>
    </source>
</evidence>
<keyword evidence="2 5" id="KW-0057">Aromatic amino acid biosynthesis</keyword>
<feature type="active site" description="Schiff-base intermediate with substrate" evidence="5">
    <location>
        <position position="171"/>
    </location>
</feature>
<dbReference type="EMBL" id="JBHILM010000007">
    <property type="protein sequence ID" value="MFB5680834.1"/>
    <property type="molecule type" value="Genomic_DNA"/>
</dbReference>
<dbReference type="InterPro" id="IPR013785">
    <property type="entry name" value="Aldolase_TIM"/>
</dbReference>
<dbReference type="SUPFAM" id="SSF51569">
    <property type="entry name" value="Aldolase"/>
    <property type="match status" value="1"/>
</dbReference>
<comment type="caution">
    <text evidence="5">Lacks conserved residue(s) required for the propagation of feature annotation.</text>
</comment>
<feature type="binding site" evidence="5">
    <location>
        <position position="214"/>
    </location>
    <ligand>
        <name>3-dehydroquinate</name>
        <dbReference type="ChEBI" id="CHEBI:32364"/>
    </ligand>
</feature>
<dbReference type="CDD" id="cd00502">
    <property type="entry name" value="DHQase_I"/>
    <property type="match status" value="1"/>
</dbReference>
<feature type="binding site" evidence="5">
    <location>
        <begin position="47"/>
        <end position="49"/>
    </location>
    <ligand>
        <name>3-dehydroquinate</name>
        <dbReference type="ChEBI" id="CHEBI:32364"/>
    </ligand>
</feature>
<evidence type="ECO:0000256" key="2">
    <source>
        <dbReference type="ARBA" id="ARBA00023141"/>
    </source>
</evidence>
<comment type="catalytic activity">
    <reaction evidence="1 5">
        <text>3-dehydroquinate = 3-dehydroshikimate + H2O</text>
        <dbReference type="Rhea" id="RHEA:21096"/>
        <dbReference type="ChEBI" id="CHEBI:15377"/>
        <dbReference type="ChEBI" id="CHEBI:16630"/>
        <dbReference type="ChEBI" id="CHEBI:32364"/>
        <dbReference type="EC" id="4.2.1.10"/>
    </reaction>
</comment>
<dbReference type="Gene3D" id="3.20.20.70">
    <property type="entry name" value="Aldolase class I"/>
    <property type="match status" value="1"/>
</dbReference>
<dbReference type="PANTHER" id="PTHR43699">
    <property type="entry name" value="3-DEHYDROQUINATE DEHYDRATASE"/>
    <property type="match status" value="1"/>
</dbReference>
<comment type="subunit">
    <text evidence="5">Homodimer.</text>
</comment>
<keyword evidence="5" id="KW-0028">Amino-acid biosynthesis</keyword>
<dbReference type="InterPro" id="IPR001381">
    <property type="entry name" value="DHquinase_I"/>
</dbReference>
<feature type="binding site" evidence="5">
    <location>
        <position position="233"/>
    </location>
    <ligand>
        <name>3-dehydroquinate</name>
        <dbReference type="ChEBI" id="CHEBI:32364"/>
    </ligand>
</feature>
<keyword evidence="4 5" id="KW-0704">Schiff base</keyword>
<accession>A0ABV5B575</accession>
<evidence type="ECO:0000256" key="3">
    <source>
        <dbReference type="ARBA" id="ARBA00023239"/>
    </source>
</evidence>
<dbReference type="Proteomes" id="UP001580407">
    <property type="component" value="Unassembled WGS sequence"/>
</dbReference>
<sequence length="257" mass="28048">MYKTVQVKNVVIGEGEPKICVPITGETLSRLIAEVEQLRTLDLDIVEWRVDFYEHADDIERVKKALNELRVQLGEVPLLFTFRTADEGGQRPIAPADYVALNKAAAATGQADMIDVEWFNKEQYVSELVEAAHASGVAVILSNHDFDKTPPAEEIVSRLCRAQELGGDIVKMAVMPESTADVLTLLEATRIMREQHADRPLITMSMTGRGVISRLAGELFGSAVTFGSAGRSSAPGQLPVGELRGVLSLLHRELAKG</sequence>
<dbReference type="PANTHER" id="PTHR43699:SF1">
    <property type="entry name" value="3-DEHYDROQUINATE DEHYDRATASE"/>
    <property type="match status" value="1"/>
</dbReference>
<protein>
    <recommendedName>
        <fullName evidence="5">3-dehydroquinate dehydratase</fullName>
        <shortName evidence="5">3-dehydroquinase</shortName>
        <ecNumber evidence="5">4.2.1.10</ecNumber>
    </recommendedName>
    <alternativeName>
        <fullName evidence="5">Type I DHQase</fullName>
    </alternativeName>
    <alternativeName>
        <fullName evidence="5">Type I dehydroquinase</fullName>
        <shortName evidence="5">DHQ1</shortName>
    </alternativeName>
</protein>
<comment type="pathway">
    <text evidence="5">Metabolic intermediate biosynthesis; chorismate biosynthesis; chorismate from D-erythrose 4-phosphate and phosphoenolpyruvate: step 3/7.</text>
</comment>
<reference evidence="6 7" key="1">
    <citation type="submission" date="2024-09" db="EMBL/GenBank/DDBJ databases">
        <authorList>
            <person name="Ruan L."/>
        </authorList>
    </citation>
    <scope>NUCLEOTIDE SEQUENCE [LARGE SCALE GENOMIC DNA]</scope>
    <source>
        <strain evidence="6 7">D33</strain>
    </source>
</reference>
<dbReference type="RefSeq" id="WP_375524633.1">
    <property type="nucleotide sequence ID" value="NZ_JBHILM010000007.1"/>
</dbReference>
<dbReference type="Pfam" id="PF01487">
    <property type="entry name" value="DHquinase_I"/>
    <property type="match status" value="1"/>
</dbReference>
<name>A0ABV5B575_9BACL</name>
<dbReference type="GO" id="GO:0003855">
    <property type="term" value="F:3-dehydroquinate dehydratase activity"/>
    <property type="evidence" value="ECO:0007669"/>
    <property type="project" value="UniProtKB-EC"/>
</dbReference>
<comment type="function">
    <text evidence="5">Involved in the third step of the chorismate pathway, which leads to the biosynthesis of aromatic amino acids. Catalyzes the cis-dehydration of 3-dehydroquinate (DHQ) and introduces the first double bond of the aromatic ring to yield 3-dehydroshikimate.</text>
</comment>
<evidence type="ECO:0000256" key="4">
    <source>
        <dbReference type="ARBA" id="ARBA00023270"/>
    </source>
</evidence>
<feature type="binding site" evidence="5">
    <location>
        <position position="83"/>
    </location>
    <ligand>
        <name>3-dehydroquinate</name>
        <dbReference type="ChEBI" id="CHEBI:32364"/>
    </ligand>
</feature>
<organism evidence="6 7">
    <name type="scientific">Paenibacillus terreus</name>
    <dbReference type="NCBI Taxonomy" id="1387834"/>
    <lineage>
        <taxon>Bacteria</taxon>
        <taxon>Bacillati</taxon>
        <taxon>Bacillota</taxon>
        <taxon>Bacilli</taxon>
        <taxon>Bacillales</taxon>
        <taxon>Paenibacillaceae</taxon>
        <taxon>Paenibacillus</taxon>
    </lineage>
</organism>
<keyword evidence="7" id="KW-1185">Reference proteome</keyword>
<comment type="similarity">
    <text evidence="5">Belongs to the type-I 3-dehydroquinase family.</text>
</comment>
<feature type="binding site" evidence="5">
    <location>
        <position position="237"/>
    </location>
    <ligand>
        <name>3-dehydroquinate</name>
        <dbReference type="ChEBI" id="CHEBI:32364"/>
    </ligand>
</feature>
<evidence type="ECO:0000256" key="1">
    <source>
        <dbReference type="ARBA" id="ARBA00001864"/>
    </source>
</evidence>
<dbReference type="NCBIfam" id="TIGR01093">
    <property type="entry name" value="aroD"/>
    <property type="match status" value="1"/>
</dbReference>
<feature type="active site" description="Proton donor/acceptor" evidence="5">
    <location>
        <position position="144"/>
    </location>
</feature>
<gene>
    <name evidence="5 6" type="primary">aroD</name>
    <name evidence="6" type="ORF">ACE3NQ_07930</name>
</gene>
<proteinExistence type="inferred from homology"/>
<keyword evidence="3 5" id="KW-0456">Lyase</keyword>
<dbReference type="InterPro" id="IPR050146">
    <property type="entry name" value="Type-I_3-dehydroquinase"/>
</dbReference>
<dbReference type="HAMAP" id="MF_00214">
    <property type="entry name" value="AroD"/>
    <property type="match status" value="1"/>
</dbReference>
<dbReference type="EC" id="4.2.1.10" evidence="5"/>
<evidence type="ECO:0000313" key="6">
    <source>
        <dbReference type="EMBL" id="MFB5680834.1"/>
    </source>
</evidence>
<evidence type="ECO:0000313" key="7">
    <source>
        <dbReference type="Proteomes" id="UP001580407"/>
    </source>
</evidence>
<comment type="caution">
    <text evidence="6">The sequence shown here is derived from an EMBL/GenBank/DDBJ whole genome shotgun (WGS) entry which is preliminary data.</text>
</comment>